<keyword evidence="4 7" id="KW-0378">Hydrolase</keyword>
<feature type="binding site" evidence="7">
    <location>
        <position position="143"/>
    </location>
    <ligand>
        <name>Zn(2+)</name>
        <dbReference type="ChEBI" id="CHEBI:29105"/>
        <label>2</label>
    </ligand>
</feature>
<feature type="binding site" evidence="7">
    <location>
        <position position="176"/>
    </location>
    <ligand>
        <name>Zn(2+)</name>
        <dbReference type="ChEBI" id="CHEBI:29105"/>
        <label>2</label>
    </ligand>
</feature>
<feature type="binding site" evidence="7">
    <location>
        <position position="143"/>
    </location>
    <ligand>
        <name>Zn(2+)</name>
        <dbReference type="ChEBI" id="CHEBI:29105"/>
        <label>1</label>
    </ligand>
</feature>
<comment type="catalytic activity">
    <reaction evidence="7">
        <text>Endonucleolytic cleavage to 5'-phosphooligonucleotide end-products.</text>
        <dbReference type="EC" id="3.1.21.2"/>
    </reaction>
</comment>
<dbReference type="RefSeq" id="WP_036441070.1">
    <property type="nucleotide sequence ID" value="NZ_CP008748.1"/>
</dbReference>
<dbReference type="PROSITE" id="PS00729">
    <property type="entry name" value="AP_NUCLEASE_F2_1"/>
    <property type="match status" value="1"/>
</dbReference>
<dbReference type="SMART" id="SM00518">
    <property type="entry name" value="AP2Ec"/>
    <property type="match status" value="1"/>
</dbReference>
<dbReference type="InterPro" id="IPR036237">
    <property type="entry name" value="Xyl_isomerase-like_sf"/>
</dbReference>
<dbReference type="PROSITE" id="PS00731">
    <property type="entry name" value="AP_NUCLEASE_F2_3"/>
    <property type="match status" value="1"/>
</dbReference>
<dbReference type="PANTHER" id="PTHR21445">
    <property type="entry name" value="ENDONUCLEASE IV ENDODEOXYRIBONUCLEASE IV"/>
    <property type="match status" value="1"/>
</dbReference>
<keyword evidence="3 7" id="KW-0227">DNA damage</keyword>
<evidence type="ECO:0000313" key="11">
    <source>
        <dbReference type="Proteomes" id="UP000264882"/>
    </source>
</evidence>
<reference evidence="9 11" key="1">
    <citation type="submission" date="2014-06" db="EMBL/GenBank/DDBJ databases">
        <title>The Whole Genome Sequence of Mycoplasma hyosynoviae strain ATCC 27095.</title>
        <authorList>
            <person name="Calcutt M.J."/>
            <person name="Foecking M.F."/>
        </authorList>
    </citation>
    <scope>NUCLEOTIDE SEQUENCE [LARGE SCALE GENOMIC DNA]</scope>
    <source>
        <strain evidence="9 11">M60</strain>
    </source>
</reference>
<dbReference type="Proteomes" id="UP001233782">
    <property type="component" value="Unassembled WGS sequence"/>
</dbReference>
<evidence type="ECO:0000256" key="7">
    <source>
        <dbReference type="HAMAP-Rule" id="MF_00152"/>
    </source>
</evidence>
<dbReference type="InterPro" id="IPR013022">
    <property type="entry name" value="Xyl_isomerase-like_TIM-brl"/>
</dbReference>
<dbReference type="NCBIfam" id="TIGR00587">
    <property type="entry name" value="nfo"/>
    <property type="match status" value="1"/>
</dbReference>
<feature type="binding site" evidence="7">
    <location>
        <position position="108"/>
    </location>
    <ligand>
        <name>Zn(2+)</name>
        <dbReference type="ChEBI" id="CHEBI:29105"/>
        <label>1</label>
    </ligand>
</feature>
<keyword evidence="7 9" id="KW-0255">Endonuclease</keyword>
<dbReference type="HAMAP" id="MF_00152">
    <property type="entry name" value="Nfo"/>
    <property type="match status" value="1"/>
</dbReference>
<dbReference type="InterPro" id="IPR018246">
    <property type="entry name" value="AP_endonuc_F2_Zn_BS"/>
</dbReference>
<feature type="binding site" evidence="7">
    <location>
        <position position="210"/>
    </location>
    <ligand>
        <name>Zn(2+)</name>
        <dbReference type="ChEBI" id="CHEBI:29105"/>
        <label>2</label>
    </ligand>
</feature>
<dbReference type="Pfam" id="PF01261">
    <property type="entry name" value="AP_endonuc_2"/>
    <property type="match status" value="1"/>
</dbReference>
<dbReference type="KEGG" id="mhyv:MHSN_02090"/>
<keyword evidence="7" id="KW-0540">Nuclease</keyword>
<protein>
    <recommendedName>
        <fullName evidence="7">Probable endonuclease 4</fullName>
        <ecNumber evidence="7">3.1.21.2</ecNumber>
    </recommendedName>
    <alternativeName>
        <fullName evidence="7">Endodeoxyribonuclease IV</fullName>
    </alternativeName>
    <alternativeName>
        <fullName evidence="7">Endonuclease IV</fullName>
    </alternativeName>
</protein>
<dbReference type="InterPro" id="IPR001719">
    <property type="entry name" value="AP_endonuc_2"/>
</dbReference>
<name>A0A063YFC7_9BACT</name>
<evidence type="ECO:0000256" key="2">
    <source>
        <dbReference type="ARBA" id="ARBA00022723"/>
    </source>
</evidence>
<sequence length="275" mass="31196">MIKLGSHVPFKSPNYLLESAETSLQNNANCMMIYLGPPQNSKRISADKYHLDEYLQKYSSKIAVEDIVIHAPYIINLANPEKRKFSTTFAIQEIKRANFIGAKYFVIHPGAFTSFTKQEGLNTLIDNLKLILNETENVVICIETMSGKGSEICTNFEDIMYVINSLNSHRIKICLDTCHIWDAGYDIKNTIEFMNYLKSNAILPHIAVIHLNDSLNEKGSHKDRHANIGKGLIGTETLKFYVHCPEFRNIPIILETPLVDGKMIYKEEIASLLSK</sequence>
<dbReference type="GO" id="GO:0003906">
    <property type="term" value="F:DNA-(apurinic or apyrimidinic site) endonuclease activity"/>
    <property type="evidence" value="ECO:0007669"/>
    <property type="project" value="TreeGrafter"/>
</dbReference>
<dbReference type="EMBL" id="CP008748">
    <property type="protein sequence ID" value="ASI53968.1"/>
    <property type="molecule type" value="Genomic_DNA"/>
</dbReference>
<evidence type="ECO:0000256" key="4">
    <source>
        <dbReference type="ARBA" id="ARBA00022801"/>
    </source>
</evidence>
<dbReference type="GO" id="GO:0003677">
    <property type="term" value="F:DNA binding"/>
    <property type="evidence" value="ECO:0007669"/>
    <property type="project" value="InterPro"/>
</dbReference>
<dbReference type="NCBIfam" id="NF002196">
    <property type="entry name" value="PRK01060.1-1"/>
    <property type="match status" value="1"/>
</dbReference>
<dbReference type="GO" id="GO:0008833">
    <property type="term" value="F:deoxyribonuclease IV (phage-T4-induced) activity"/>
    <property type="evidence" value="ECO:0007669"/>
    <property type="project" value="UniProtKB-UniRule"/>
</dbReference>
<organism evidence="9 11">
    <name type="scientific">Metamycoplasma hyosynoviae</name>
    <dbReference type="NCBI Taxonomy" id="29559"/>
    <lineage>
        <taxon>Bacteria</taxon>
        <taxon>Bacillati</taxon>
        <taxon>Mycoplasmatota</taxon>
        <taxon>Mycoplasmoidales</taxon>
        <taxon>Metamycoplasmataceae</taxon>
        <taxon>Metamycoplasma</taxon>
    </lineage>
</organism>
<evidence type="ECO:0000256" key="5">
    <source>
        <dbReference type="ARBA" id="ARBA00022833"/>
    </source>
</evidence>
<accession>A0A063YFC7</accession>
<dbReference type="FunFam" id="3.20.20.150:FF:000001">
    <property type="entry name" value="Probable endonuclease 4"/>
    <property type="match status" value="1"/>
</dbReference>
<dbReference type="Proteomes" id="UP000264882">
    <property type="component" value="Chromosome"/>
</dbReference>
<proteinExistence type="inferred from homology"/>
<dbReference type="EC" id="3.1.21.2" evidence="7"/>
<dbReference type="GO" id="GO:0008270">
    <property type="term" value="F:zinc ion binding"/>
    <property type="evidence" value="ECO:0007669"/>
    <property type="project" value="UniProtKB-UniRule"/>
</dbReference>
<dbReference type="AlphaFoldDB" id="A0A063YFC7"/>
<dbReference type="SUPFAM" id="SSF51658">
    <property type="entry name" value="Xylose isomerase-like"/>
    <property type="match status" value="1"/>
</dbReference>
<dbReference type="GO" id="GO:0008081">
    <property type="term" value="F:phosphoric diester hydrolase activity"/>
    <property type="evidence" value="ECO:0007669"/>
    <property type="project" value="TreeGrafter"/>
</dbReference>
<evidence type="ECO:0000259" key="8">
    <source>
        <dbReference type="Pfam" id="PF01261"/>
    </source>
</evidence>
<dbReference type="Gene3D" id="3.20.20.150">
    <property type="entry name" value="Divalent-metal-dependent TIM barrel enzymes"/>
    <property type="match status" value="1"/>
</dbReference>
<feature type="binding site" evidence="7">
    <location>
        <position position="70"/>
    </location>
    <ligand>
        <name>Zn(2+)</name>
        <dbReference type="ChEBI" id="CHEBI:29105"/>
        <label>1</label>
    </ligand>
</feature>
<dbReference type="CDD" id="cd00019">
    <property type="entry name" value="AP2Ec"/>
    <property type="match status" value="1"/>
</dbReference>
<dbReference type="EMBL" id="JASBCP010000008">
    <property type="protein sequence ID" value="MDI3048264.1"/>
    <property type="molecule type" value="Genomic_DNA"/>
</dbReference>
<evidence type="ECO:0000256" key="3">
    <source>
        <dbReference type="ARBA" id="ARBA00022763"/>
    </source>
</evidence>
<reference evidence="10" key="2">
    <citation type="submission" date="2023-04" db="EMBL/GenBank/DDBJ databases">
        <title>Genomes of recent Mycoplasma hyosynoviae isolates 2023.</title>
        <authorList>
            <person name="Spergser J."/>
        </authorList>
    </citation>
    <scope>NUCLEOTIDE SEQUENCE</scope>
    <source>
        <strain evidence="10">SN1J23N</strain>
    </source>
</reference>
<keyword evidence="6 7" id="KW-0234">DNA repair</keyword>
<feature type="binding site" evidence="7">
    <location>
        <position position="223"/>
    </location>
    <ligand>
        <name>Zn(2+)</name>
        <dbReference type="ChEBI" id="CHEBI:29105"/>
        <label>3</label>
    </ligand>
</feature>
<dbReference type="PANTHER" id="PTHR21445:SF0">
    <property type="entry name" value="APURINIC-APYRIMIDINIC ENDONUCLEASE"/>
    <property type="match status" value="1"/>
</dbReference>
<comment type="cofactor">
    <cofactor evidence="7">
        <name>Zn(2+)</name>
        <dbReference type="ChEBI" id="CHEBI:29105"/>
    </cofactor>
    <text evidence="7">Binds 3 Zn(2+) ions.</text>
</comment>
<gene>
    <name evidence="7" type="primary">nfo</name>
    <name evidence="9" type="ORF">MHSN_02090</name>
    <name evidence="10" type="ORF">QJ129_03280</name>
</gene>
<evidence type="ECO:0000313" key="9">
    <source>
        <dbReference type="EMBL" id="ASI53968.1"/>
    </source>
</evidence>
<keyword evidence="2 7" id="KW-0479">Metal-binding</keyword>
<feature type="binding site" evidence="7">
    <location>
        <position position="255"/>
    </location>
    <ligand>
        <name>Zn(2+)</name>
        <dbReference type="ChEBI" id="CHEBI:29105"/>
        <label>2</label>
    </ligand>
</feature>
<evidence type="ECO:0000313" key="10">
    <source>
        <dbReference type="EMBL" id="MDI3048264.1"/>
    </source>
</evidence>
<dbReference type="PROSITE" id="PS51432">
    <property type="entry name" value="AP_NUCLEASE_F2_4"/>
    <property type="match status" value="1"/>
</dbReference>
<feature type="domain" description="Xylose isomerase-like TIM barrel" evidence="8">
    <location>
        <begin position="28"/>
        <end position="272"/>
    </location>
</feature>
<feature type="binding site" evidence="7">
    <location>
        <position position="225"/>
    </location>
    <ligand>
        <name>Zn(2+)</name>
        <dbReference type="ChEBI" id="CHEBI:29105"/>
        <label>3</label>
    </ligand>
</feature>
<keyword evidence="5 7" id="KW-0862">Zinc</keyword>
<comment type="similarity">
    <text evidence="1 7">Belongs to the AP endonuclease 2 family.</text>
</comment>
<comment type="function">
    <text evidence="7">Endonuclease IV plays a role in DNA repair. It cleaves phosphodiester bonds at apurinic or apyrimidinic (AP) sites, generating a 3'-hydroxyl group and a 5'-terminal sugar phosphate.</text>
</comment>
<feature type="binding site" evidence="7">
    <location>
        <position position="179"/>
    </location>
    <ligand>
        <name>Zn(2+)</name>
        <dbReference type="ChEBI" id="CHEBI:29105"/>
        <label>3</label>
    </ligand>
</feature>
<evidence type="ECO:0000256" key="6">
    <source>
        <dbReference type="ARBA" id="ARBA00023204"/>
    </source>
</evidence>
<keyword evidence="11" id="KW-1185">Reference proteome</keyword>
<dbReference type="GO" id="GO:0006284">
    <property type="term" value="P:base-excision repair"/>
    <property type="evidence" value="ECO:0007669"/>
    <property type="project" value="TreeGrafter"/>
</dbReference>
<evidence type="ECO:0000256" key="1">
    <source>
        <dbReference type="ARBA" id="ARBA00005340"/>
    </source>
</evidence>